<comment type="caution">
    <text evidence="3">The sequence shown here is derived from an EMBL/GenBank/DDBJ whole genome shotgun (WGS) entry which is preliminary data.</text>
</comment>
<evidence type="ECO:0000313" key="4">
    <source>
        <dbReference type="Proteomes" id="UP001161390"/>
    </source>
</evidence>
<dbReference type="Proteomes" id="UP001161390">
    <property type="component" value="Unassembled WGS sequence"/>
</dbReference>
<feature type="chain" id="PRO_5045787972" description="VOC domain-containing protein" evidence="1">
    <location>
        <begin position="26"/>
        <end position="193"/>
    </location>
</feature>
<keyword evidence="4" id="KW-1185">Reference proteome</keyword>
<organism evidence="3 4">
    <name type="scientific">Algimonas porphyrae</name>
    <dbReference type="NCBI Taxonomy" id="1128113"/>
    <lineage>
        <taxon>Bacteria</taxon>
        <taxon>Pseudomonadati</taxon>
        <taxon>Pseudomonadota</taxon>
        <taxon>Alphaproteobacteria</taxon>
        <taxon>Maricaulales</taxon>
        <taxon>Robiginitomaculaceae</taxon>
        <taxon>Algimonas</taxon>
    </lineage>
</organism>
<evidence type="ECO:0000259" key="2">
    <source>
        <dbReference type="PROSITE" id="PS51819"/>
    </source>
</evidence>
<protein>
    <recommendedName>
        <fullName evidence="2">VOC domain-containing protein</fullName>
    </recommendedName>
</protein>
<keyword evidence="1" id="KW-0732">Signal</keyword>
<evidence type="ECO:0000313" key="3">
    <source>
        <dbReference type="EMBL" id="GLQ22097.1"/>
    </source>
</evidence>
<reference evidence="3" key="2">
    <citation type="submission" date="2023-01" db="EMBL/GenBank/DDBJ databases">
        <title>Draft genome sequence of Algimonas porphyrae strain NBRC 108216.</title>
        <authorList>
            <person name="Sun Q."/>
            <person name="Mori K."/>
        </authorList>
    </citation>
    <scope>NUCLEOTIDE SEQUENCE</scope>
    <source>
        <strain evidence="3">NBRC 108216</strain>
    </source>
</reference>
<sequence length="193" mass="21234">MRRIRYILPALFAASGLFSGTHSYAQSPDTERAPVTGDAPVIMSHLSGTAFVTRDLDASIYFYTEYLNYSVRRRTKIDEPASLAVFGMAEGAIDYAALVPHSFSSETPYPGLNFAEVAVLDDGADSSNLKRRLYAGEPLFAFSVQGISLIEEKMRNDNVLFIVPLAVSATGRSMTLTVLDPNGMRVQMYEMLE</sequence>
<accession>A0ABQ5V538</accession>
<dbReference type="PROSITE" id="PS51819">
    <property type="entry name" value="VOC"/>
    <property type="match status" value="1"/>
</dbReference>
<dbReference type="RefSeq" id="WP_284374363.1">
    <property type="nucleotide sequence ID" value="NZ_BSNJ01000010.1"/>
</dbReference>
<feature type="domain" description="VOC" evidence="2">
    <location>
        <begin position="45"/>
        <end position="191"/>
    </location>
</feature>
<proteinExistence type="predicted"/>
<feature type="signal peptide" evidence="1">
    <location>
        <begin position="1"/>
        <end position="25"/>
    </location>
</feature>
<evidence type="ECO:0000256" key="1">
    <source>
        <dbReference type="SAM" id="SignalP"/>
    </source>
</evidence>
<reference evidence="3" key="1">
    <citation type="journal article" date="2014" name="Int. J. Syst. Evol. Microbiol.">
        <title>Complete genome of a new Firmicutes species belonging to the dominant human colonic microbiota ('Ruminococcus bicirculans') reveals two chromosomes and a selective capacity to utilize plant glucans.</title>
        <authorList>
            <consortium name="NISC Comparative Sequencing Program"/>
            <person name="Wegmann U."/>
            <person name="Louis P."/>
            <person name="Goesmann A."/>
            <person name="Henrissat B."/>
            <person name="Duncan S.H."/>
            <person name="Flint H.J."/>
        </authorList>
    </citation>
    <scope>NUCLEOTIDE SEQUENCE</scope>
    <source>
        <strain evidence="3">NBRC 108216</strain>
    </source>
</reference>
<dbReference type="CDD" id="cd06587">
    <property type="entry name" value="VOC"/>
    <property type="match status" value="1"/>
</dbReference>
<name>A0ABQ5V538_9PROT</name>
<gene>
    <name evidence="3" type="ORF">GCM10007854_30520</name>
</gene>
<dbReference type="InterPro" id="IPR004360">
    <property type="entry name" value="Glyas_Fos-R_dOase_dom"/>
</dbReference>
<dbReference type="Gene3D" id="3.10.180.10">
    <property type="entry name" value="2,3-Dihydroxybiphenyl 1,2-Dioxygenase, domain 1"/>
    <property type="match status" value="1"/>
</dbReference>
<dbReference type="InterPro" id="IPR037523">
    <property type="entry name" value="VOC_core"/>
</dbReference>
<dbReference type="InterPro" id="IPR029068">
    <property type="entry name" value="Glyas_Bleomycin-R_OHBP_Dase"/>
</dbReference>
<dbReference type="Pfam" id="PF00903">
    <property type="entry name" value="Glyoxalase"/>
    <property type="match status" value="1"/>
</dbReference>
<dbReference type="SUPFAM" id="SSF54593">
    <property type="entry name" value="Glyoxalase/Bleomycin resistance protein/Dihydroxybiphenyl dioxygenase"/>
    <property type="match status" value="1"/>
</dbReference>
<dbReference type="EMBL" id="BSNJ01000010">
    <property type="protein sequence ID" value="GLQ22097.1"/>
    <property type="molecule type" value="Genomic_DNA"/>
</dbReference>